<dbReference type="PANTHER" id="PTHR33744">
    <property type="entry name" value="CARBOHYDRATE DIACID REGULATOR"/>
    <property type="match status" value="1"/>
</dbReference>
<evidence type="ECO:0008006" key="6">
    <source>
        <dbReference type="Google" id="ProtNLM"/>
    </source>
</evidence>
<proteinExistence type="predicted"/>
<dbReference type="Gene3D" id="1.10.490.10">
    <property type="entry name" value="Globins"/>
    <property type="match status" value="1"/>
</dbReference>
<protein>
    <recommendedName>
        <fullName evidence="6">PucR family transcriptional regulator</fullName>
    </recommendedName>
</protein>
<dbReference type="EMBL" id="BMKQ01000001">
    <property type="protein sequence ID" value="GGF52891.1"/>
    <property type="molecule type" value="Genomic_DNA"/>
</dbReference>
<comment type="caution">
    <text evidence="4">The sequence shown here is derived from an EMBL/GenBank/DDBJ whole genome shotgun (WGS) entry which is preliminary data.</text>
</comment>
<feature type="region of interest" description="Disordered" evidence="1">
    <location>
        <begin position="1"/>
        <end position="23"/>
    </location>
</feature>
<feature type="domain" description="RsbT co-antagonist protein RsbRD N-terminal" evidence="3">
    <location>
        <begin position="38"/>
        <end position="178"/>
    </location>
</feature>
<dbReference type="GO" id="GO:0019825">
    <property type="term" value="F:oxygen binding"/>
    <property type="evidence" value="ECO:0007669"/>
    <property type="project" value="InterPro"/>
</dbReference>
<feature type="domain" description="PucR C-terminal helix-turn-helix" evidence="2">
    <location>
        <begin position="348"/>
        <end position="406"/>
    </location>
</feature>
<reference evidence="4" key="1">
    <citation type="journal article" date="2014" name="Int. J. Syst. Evol. Microbiol.">
        <title>Complete genome sequence of Corynebacterium casei LMG S-19264T (=DSM 44701T), isolated from a smear-ripened cheese.</title>
        <authorList>
            <consortium name="US DOE Joint Genome Institute (JGI-PGF)"/>
            <person name="Walter F."/>
            <person name="Albersmeier A."/>
            <person name="Kalinowski J."/>
            <person name="Ruckert C."/>
        </authorList>
    </citation>
    <scope>NUCLEOTIDE SEQUENCE</scope>
    <source>
        <strain evidence="4">CGMCC 1.16067</strain>
    </source>
</reference>
<evidence type="ECO:0000313" key="4">
    <source>
        <dbReference type="EMBL" id="GGF52891.1"/>
    </source>
</evidence>
<evidence type="ECO:0000259" key="2">
    <source>
        <dbReference type="Pfam" id="PF13556"/>
    </source>
</evidence>
<reference evidence="4" key="2">
    <citation type="submission" date="2020-09" db="EMBL/GenBank/DDBJ databases">
        <authorList>
            <person name="Sun Q."/>
            <person name="Zhou Y."/>
        </authorList>
    </citation>
    <scope>NUCLEOTIDE SEQUENCE</scope>
    <source>
        <strain evidence="4">CGMCC 1.16067</strain>
    </source>
</reference>
<feature type="compositionally biased region" description="Acidic residues" evidence="1">
    <location>
        <begin position="1"/>
        <end position="10"/>
    </location>
</feature>
<name>A0A917F600_9ACTN</name>
<dbReference type="InterPro" id="IPR025751">
    <property type="entry name" value="RsbRD_N_dom"/>
</dbReference>
<dbReference type="Pfam" id="PF13556">
    <property type="entry name" value="HTH_30"/>
    <property type="match status" value="1"/>
</dbReference>
<keyword evidence="5" id="KW-1185">Reference proteome</keyword>
<accession>A0A917F600</accession>
<dbReference type="InterPro" id="IPR042070">
    <property type="entry name" value="PucR_C-HTH_sf"/>
</dbReference>
<dbReference type="PANTHER" id="PTHR33744:SF1">
    <property type="entry name" value="DNA-BINDING TRANSCRIPTIONAL ACTIVATOR ADER"/>
    <property type="match status" value="1"/>
</dbReference>
<dbReference type="InterPro" id="IPR025736">
    <property type="entry name" value="PucR_C-HTH_dom"/>
</dbReference>
<sequence>MQSTPDDAEPGPESGPESADRVSGMRRAWAGLRGRVDAIGDDIALTMIGNHPAAYDRLAPDIIADIRRSTREHIRLGVAGQSGVPGASEEAVDLWRETGRRRARQGVPMEMVINAYTLGTRTLWQALMDSAPAGPGVDDRALIDAGQALWASLDPQTAIMVEAYRQESARIERQDLQRHQSVLDGLVAGRGADDDFAASARDDLGIVAEAAVACVVAPYDGDPNPPVTAEHRLAREGVVAHWHVRGELYFGLVAHRGTPADLAALLEPHATGRVGVAESVKGIRGFAVAFALAARTAQSLPRGQARVALATERLPELLLAASPEVTGLVVAESVGPLLAMPAPQSEVLLTTLGAVLGCDGSPTRAAAQLFCHRNTVIYRIKQIEELTGRSLTDPGDKLLLTLGLLAPR</sequence>
<organism evidence="4 5">
    <name type="scientific">Marmoricola endophyticus</name>
    <dbReference type="NCBI Taxonomy" id="2040280"/>
    <lineage>
        <taxon>Bacteria</taxon>
        <taxon>Bacillati</taxon>
        <taxon>Actinomycetota</taxon>
        <taxon>Actinomycetes</taxon>
        <taxon>Propionibacteriales</taxon>
        <taxon>Nocardioidaceae</taxon>
        <taxon>Marmoricola</taxon>
    </lineage>
</organism>
<dbReference type="GO" id="GO:0020037">
    <property type="term" value="F:heme binding"/>
    <property type="evidence" value="ECO:0007669"/>
    <property type="project" value="InterPro"/>
</dbReference>
<dbReference type="RefSeq" id="WP_188780378.1">
    <property type="nucleotide sequence ID" value="NZ_BMKQ01000001.1"/>
</dbReference>
<evidence type="ECO:0000259" key="3">
    <source>
        <dbReference type="Pfam" id="PF14361"/>
    </source>
</evidence>
<gene>
    <name evidence="4" type="ORF">GCM10011519_28560</name>
</gene>
<dbReference type="AlphaFoldDB" id="A0A917F600"/>
<evidence type="ECO:0000256" key="1">
    <source>
        <dbReference type="SAM" id="MobiDB-lite"/>
    </source>
</evidence>
<dbReference type="Pfam" id="PF14361">
    <property type="entry name" value="RsbRD_N"/>
    <property type="match status" value="1"/>
</dbReference>
<dbReference type="Proteomes" id="UP000649179">
    <property type="component" value="Unassembled WGS sequence"/>
</dbReference>
<evidence type="ECO:0000313" key="5">
    <source>
        <dbReference type="Proteomes" id="UP000649179"/>
    </source>
</evidence>
<dbReference type="InterPro" id="IPR051448">
    <property type="entry name" value="CdaR-like_regulators"/>
</dbReference>
<dbReference type="Gene3D" id="1.10.10.2840">
    <property type="entry name" value="PucR C-terminal helix-turn-helix domain"/>
    <property type="match status" value="1"/>
</dbReference>
<dbReference type="InterPro" id="IPR012292">
    <property type="entry name" value="Globin/Proto"/>
</dbReference>